<evidence type="ECO:0000256" key="1">
    <source>
        <dbReference type="SAM" id="MobiDB-lite"/>
    </source>
</evidence>
<dbReference type="EMBL" id="FNSN01000003">
    <property type="protein sequence ID" value="SEC38312.1"/>
    <property type="molecule type" value="Genomic_DNA"/>
</dbReference>
<dbReference type="PROSITE" id="PS51257">
    <property type="entry name" value="PROKAR_LIPOPROTEIN"/>
    <property type="match status" value="1"/>
</dbReference>
<dbReference type="RefSeq" id="WP_066215121.1">
    <property type="nucleotide sequence ID" value="NZ_FNSN01000003.1"/>
</dbReference>
<evidence type="ECO:0000256" key="2">
    <source>
        <dbReference type="SAM" id="SignalP"/>
    </source>
</evidence>
<dbReference type="Proteomes" id="UP000182652">
    <property type="component" value="Unassembled WGS sequence"/>
</dbReference>
<evidence type="ECO:0000313" key="3">
    <source>
        <dbReference type="EMBL" id="SEC38312.1"/>
    </source>
</evidence>
<gene>
    <name evidence="3" type="ORF">SAMN04489745_2729</name>
</gene>
<name>A0A1H4S2I6_9MICC</name>
<organism evidence="3 4">
    <name type="scientific">Arthrobacter woluwensis</name>
    <dbReference type="NCBI Taxonomy" id="156980"/>
    <lineage>
        <taxon>Bacteria</taxon>
        <taxon>Bacillati</taxon>
        <taxon>Actinomycetota</taxon>
        <taxon>Actinomycetes</taxon>
        <taxon>Micrococcales</taxon>
        <taxon>Micrococcaceae</taxon>
        <taxon>Arthrobacter</taxon>
    </lineage>
</organism>
<keyword evidence="4" id="KW-1185">Reference proteome</keyword>
<reference evidence="3 4" key="1">
    <citation type="submission" date="2016-10" db="EMBL/GenBank/DDBJ databases">
        <authorList>
            <person name="de Groot N.N."/>
        </authorList>
    </citation>
    <scope>NUCLEOTIDE SEQUENCE [LARGE SCALE GENOMIC DNA]</scope>
    <source>
        <strain evidence="3 4">DSM 10495</strain>
    </source>
</reference>
<feature type="region of interest" description="Disordered" evidence="1">
    <location>
        <begin position="23"/>
        <end position="45"/>
    </location>
</feature>
<accession>A0A1H4S2I6</accession>
<sequence length="536" mass="55716">MKRTSLAAALALLTVLVTACTPDGGRPAPPQPSVTPRAVPAGNPDRDQAAVRRQLAAVDPCALLESRITAGFRQKPGLVSTTPFDCRVQDRGVQAVSYADSTASQRHWQERIELGGVVAYRSSKAAGRCTISLPVDFGHAITWSQDPDGAYDCTQPEAYAQAVAPRLLDDPASFARKDTRPGVSVCDVLSSALGPLPAGQALAPRKAFAGSLAECGVWRDAATPGGPPVYTRQALTLAYRPPLAELRTGGGWEDSEVRRIAGADVLFWKDSGAGCTLLWDAWPDQTAVSGRVVQAQAEAVTCADATALAQKLVPVLAKAAPQTLAKTPLVYAVTEPDTAAVGACAHVVDQDLRKCAPATEAAAPTDPRQTVAFGAADANTLCAAASATVQRIAGSSLEPVTAAAPENGALDDTALPVLCEFVEPSHSLVVRVGAVADLPLNSRKLLTQTRTARDTEFAGHAAKTMAGEALRGAPDTRRTALIADTTQDAPGLLFLEMSALPDRGQGTGTVSPAARERLNGFDDLATALSTELLGAR</sequence>
<feature type="chain" id="PRO_5038445123" description="DUF3558 domain-containing protein" evidence="2">
    <location>
        <begin position="20"/>
        <end position="536"/>
    </location>
</feature>
<evidence type="ECO:0000313" key="4">
    <source>
        <dbReference type="Proteomes" id="UP000182652"/>
    </source>
</evidence>
<proteinExistence type="predicted"/>
<feature type="signal peptide" evidence="2">
    <location>
        <begin position="1"/>
        <end position="19"/>
    </location>
</feature>
<keyword evidence="2" id="KW-0732">Signal</keyword>
<protein>
    <recommendedName>
        <fullName evidence="5">DUF3558 domain-containing protein</fullName>
    </recommendedName>
</protein>
<evidence type="ECO:0008006" key="5">
    <source>
        <dbReference type="Google" id="ProtNLM"/>
    </source>
</evidence>
<dbReference type="AlphaFoldDB" id="A0A1H4S2I6"/>